<evidence type="ECO:0000256" key="2">
    <source>
        <dbReference type="RuleBase" id="RU003749"/>
    </source>
</evidence>
<reference evidence="4 5" key="1">
    <citation type="journal article" date="2015" name="Genome Announc.">
        <title>Draft Genome Sequence of Norvancomycin-Producing Strain Amycolatopsis orientalis CPCC200066.</title>
        <authorList>
            <person name="Lei X."/>
            <person name="Yuan F."/>
            <person name="Shi Y."/>
            <person name="Li X."/>
            <person name="Wang L."/>
            <person name="Hong B."/>
        </authorList>
    </citation>
    <scope>NUCLEOTIDE SEQUENCE [LARGE SCALE GENOMIC DNA]</scope>
    <source>
        <strain evidence="4 5">B-37</strain>
    </source>
</reference>
<dbReference type="GO" id="GO:0043856">
    <property type="term" value="F:anti-sigma factor antagonist activity"/>
    <property type="evidence" value="ECO:0007669"/>
    <property type="project" value="InterPro"/>
</dbReference>
<keyword evidence="5" id="KW-1185">Reference proteome</keyword>
<dbReference type="eggNOG" id="COG1366">
    <property type="taxonomic scope" value="Bacteria"/>
</dbReference>
<feature type="domain" description="STAS" evidence="3">
    <location>
        <begin position="1"/>
        <end position="109"/>
    </location>
</feature>
<name>A0A193C4X8_AMYOR</name>
<evidence type="ECO:0000313" key="5">
    <source>
        <dbReference type="Proteomes" id="UP000093695"/>
    </source>
</evidence>
<dbReference type="STRING" id="31958.SD37_30420"/>
<evidence type="ECO:0000313" key="4">
    <source>
        <dbReference type="EMBL" id="ANN19509.1"/>
    </source>
</evidence>
<dbReference type="PANTHER" id="PTHR33495">
    <property type="entry name" value="ANTI-SIGMA FACTOR ANTAGONIST TM_1081-RELATED-RELATED"/>
    <property type="match status" value="1"/>
</dbReference>
<dbReference type="PANTHER" id="PTHR33495:SF2">
    <property type="entry name" value="ANTI-SIGMA FACTOR ANTAGONIST TM_1081-RELATED"/>
    <property type="match status" value="1"/>
</dbReference>
<dbReference type="InterPro" id="IPR036513">
    <property type="entry name" value="STAS_dom_sf"/>
</dbReference>
<sequence>MTVAVERLGRTVVLVVDGDVDLSTAPELHRAIESALDAGPRRLVVDLTLVRFLNSAGLEVLLAARRRAGQDTDLRLVATTRAVWRPLQVTRLHEELVIHASLPAAIAAPSSTGDEAATGG</sequence>
<dbReference type="SUPFAM" id="SSF52091">
    <property type="entry name" value="SpoIIaa-like"/>
    <property type="match status" value="1"/>
</dbReference>
<proteinExistence type="inferred from homology"/>
<dbReference type="InterPro" id="IPR003658">
    <property type="entry name" value="Anti-sigma_ant"/>
</dbReference>
<protein>
    <recommendedName>
        <fullName evidence="2">Anti-sigma factor antagonist</fullName>
    </recommendedName>
</protein>
<dbReference type="EMBL" id="CP016174">
    <property type="protein sequence ID" value="ANN19509.1"/>
    <property type="molecule type" value="Genomic_DNA"/>
</dbReference>
<dbReference type="PROSITE" id="PS50801">
    <property type="entry name" value="STAS"/>
    <property type="match status" value="1"/>
</dbReference>
<dbReference type="Pfam" id="PF01740">
    <property type="entry name" value="STAS"/>
    <property type="match status" value="1"/>
</dbReference>
<accession>A0A193C4X8</accession>
<gene>
    <name evidence="4" type="ORF">SD37_30420</name>
</gene>
<comment type="similarity">
    <text evidence="1 2">Belongs to the anti-sigma-factor antagonist family.</text>
</comment>
<evidence type="ECO:0000259" key="3">
    <source>
        <dbReference type="PROSITE" id="PS50801"/>
    </source>
</evidence>
<organism evidence="4 5">
    <name type="scientific">Amycolatopsis orientalis</name>
    <name type="common">Nocardia orientalis</name>
    <dbReference type="NCBI Taxonomy" id="31958"/>
    <lineage>
        <taxon>Bacteria</taxon>
        <taxon>Bacillati</taxon>
        <taxon>Actinomycetota</taxon>
        <taxon>Actinomycetes</taxon>
        <taxon>Pseudonocardiales</taxon>
        <taxon>Pseudonocardiaceae</taxon>
        <taxon>Amycolatopsis</taxon>
    </lineage>
</organism>
<dbReference type="Gene3D" id="3.30.750.24">
    <property type="entry name" value="STAS domain"/>
    <property type="match status" value="1"/>
</dbReference>
<dbReference type="KEGG" id="aori:SD37_30420"/>
<dbReference type="InterPro" id="IPR002645">
    <property type="entry name" value="STAS_dom"/>
</dbReference>
<evidence type="ECO:0000256" key="1">
    <source>
        <dbReference type="ARBA" id="ARBA00009013"/>
    </source>
</evidence>
<dbReference type="AlphaFoldDB" id="A0A193C4X8"/>
<dbReference type="Proteomes" id="UP000093695">
    <property type="component" value="Chromosome"/>
</dbReference>
<dbReference type="NCBIfam" id="TIGR00377">
    <property type="entry name" value="ant_ant_sig"/>
    <property type="match status" value="1"/>
</dbReference>
<dbReference type="CDD" id="cd07043">
    <property type="entry name" value="STAS_anti-anti-sigma_factors"/>
    <property type="match status" value="1"/>
</dbReference>